<keyword evidence="1 5" id="KW-0732">Signal</keyword>
<keyword evidence="4" id="KW-0768">Sushi</keyword>
<dbReference type="SMART" id="SM00137">
    <property type="entry name" value="MAM"/>
    <property type="match status" value="1"/>
</dbReference>
<dbReference type="EMBL" id="CH902624">
    <property type="protein sequence ID" value="KPU74492.1"/>
    <property type="molecule type" value="Genomic_DNA"/>
</dbReference>
<dbReference type="InterPro" id="IPR000436">
    <property type="entry name" value="Sushi_SCR_CCP_dom"/>
</dbReference>
<accession>A0A0N8NZJ4</accession>
<dbReference type="Gene3D" id="2.60.120.200">
    <property type="match status" value="1"/>
</dbReference>
<dbReference type="InterPro" id="IPR013320">
    <property type="entry name" value="ConA-like_dom_sf"/>
</dbReference>
<evidence type="ECO:0000259" key="7">
    <source>
        <dbReference type="PROSITE" id="PS50923"/>
    </source>
</evidence>
<dbReference type="GeneID" id="26515181"/>
<dbReference type="PANTHER" id="PTHR45656">
    <property type="entry name" value="PROTEIN CBR-CLEC-78"/>
    <property type="match status" value="1"/>
</dbReference>
<dbReference type="Pfam" id="PF00629">
    <property type="entry name" value="MAM"/>
    <property type="match status" value="1"/>
</dbReference>
<dbReference type="InterPro" id="IPR051277">
    <property type="entry name" value="SEZ6_CSMD_C4BPB_Regulators"/>
</dbReference>
<dbReference type="Proteomes" id="UP000007801">
    <property type="component" value="Unassembled WGS sequence"/>
</dbReference>
<keyword evidence="2" id="KW-0677">Repeat</keyword>
<evidence type="ECO:0000313" key="9">
    <source>
        <dbReference type="Proteomes" id="UP000007801"/>
    </source>
</evidence>
<organism evidence="8 9">
    <name type="scientific">Drosophila ananassae</name>
    <name type="common">Fruit fly</name>
    <dbReference type="NCBI Taxonomy" id="7217"/>
    <lineage>
        <taxon>Eukaryota</taxon>
        <taxon>Metazoa</taxon>
        <taxon>Ecdysozoa</taxon>
        <taxon>Arthropoda</taxon>
        <taxon>Hexapoda</taxon>
        <taxon>Insecta</taxon>
        <taxon>Pterygota</taxon>
        <taxon>Neoptera</taxon>
        <taxon>Endopterygota</taxon>
        <taxon>Diptera</taxon>
        <taxon>Brachycera</taxon>
        <taxon>Muscomorpha</taxon>
        <taxon>Ephydroidea</taxon>
        <taxon>Drosophilidae</taxon>
        <taxon>Drosophila</taxon>
        <taxon>Sophophora</taxon>
    </lineage>
</organism>
<keyword evidence="3" id="KW-1015">Disulfide bond</keyword>
<feature type="domain" description="Sushi" evidence="7">
    <location>
        <begin position="75"/>
        <end position="128"/>
    </location>
</feature>
<proteinExistence type="predicted"/>
<evidence type="ECO:0000256" key="1">
    <source>
        <dbReference type="ARBA" id="ARBA00022729"/>
    </source>
</evidence>
<keyword evidence="9" id="KW-1185">Reference proteome</keyword>
<dbReference type="SUPFAM" id="SSF49899">
    <property type="entry name" value="Concanavalin A-like lectins/glucanases"/>
    <property type="match status" value="1"/>
</dbReference>
<dbReference type="InterPro" id="IPR035976">
    <property type="entry name" value="Sushi/SCR/CCP_sf"/>
</dbReference>
<dbReference type="SMR" id="A0A0N8NZJ4"/>
<dbReference type="InterPro" id="IPR000998">
    <property type="entry name" value="MAM_dom"/>
</dbReference>
<sequence>MKFLWIVFLLSWFDSPLINGACINYPDFPNGNTTVRQGNHVLFQCHKGYKLQGRPIFTANFDGVLRGIMPFCSKAGCKTPNQPSNGILSIYDGLKAVAKCKDNYVLFGYGVAYCNGTQWSNELGYCQKPNRTDYSCGFETEDLCGWTTSEVASSYPWKRVSNKEYFPSKSSSKKFVNLEKGHFMRVEPETDTRSTSVLTSPIYPRSLSAESSCCFGFQYFICGHNHGYSPQLEMHVKLVPKIENKVVVRSIPRSRIWKFSNPKIGEWVQDAAIIPELKYDFQVTITAENSGLKLWDMAIDNVTLLTGNDCWDMFSNLKKNSIECTDDDSNENSADY</sequence>
<protein>
    <submittedName>
        <fullName evidence="8">Uncharacterized protein, isoform B</fullName>
    </submittedName>
</protein>
<feature type="signal peptide" evidence="5">
    <location>
        <begin position="1"/>
        <end position="20"/>
    </location>
</feature>
<feature type="domain" description="MAM" evidence="6">
    <location>
        <begin position="134"/>
        <end position="312"/>
    </location>
</feature>
<evidence type="ECO:0000256" key="4">
    <source>
        <dbReference type="PROSITE-ProRule" id="PRU00302"/>
    </source>
</evidence>
<dbReference type="InParanoid" id="A0A0N8NZJ4"/>
<dbReference type="SMART" id="SM00032">
    <property type="entry name" value="CCP"/>
    <property type="match status" value="2"/>
</dbReference>
<dbReference type="PROSITE" id="PS50923">
    <property type="entry name" value="SUSHI"/>
    <property type="match status" value="1"/>
</dbReference>
<dbReference type="Gene3D" id="2.10.70.10">
    <property type="entry name" value="Complement Module, domain 1"/>
    <property type="match status" value="2"/>
</dbReference>
<dbReference type="PROSITE" id="PS50060">
    <property type="entry name" value="MAM_2"/>
    <property type="match status" value="1"/>
</dbReference>
<name>A0A0N8NZJ4_DROAN</name>
<feature type="chain" id="PRO_5006028993" evidence="5">
    <location>
        <begin position="21"/>
        <end position="336"/>
    </location>
</feature>
<dbReference type="OrthoDB" id="7867075at2759"/>
<comment type="caution">
    <text evidence="4">Lacks conserved residue(s) required for the propagation of feature annotation.</text>
</comment>
<dbReference type="PANTHER" id="PTHR45656:SF4">
    <property type="entry name" value="PROTEIN CBR-CLEC-78"/>
    <property type="match status" value="1"/>
</dbReference>
<evidence type="ECO:0000259" key="6">
    <source>
        <dbReference type="PROSITE" id="PS50060"/>
    </source>
</evidence>
<gene>
    <name evidence="8" type="primary">Dana\GF27772</name>
    <name evidence="8" type="ORF">GF27772</name>
</gene>
<evidence type="ECO:0000256" key="3">
    <source>
        <dbReference type="ARBA" id="ARBA00023157"/>
    </source>
</evidence>
<reference evidence="8 9" key="1">
    <citation type="journal article" date="2007" name="Nature">
        <title>Evolution of genes and genomes on the Drosophila phylogeny.</title>
        <authorList>
            <consortium name="Drosophila 12 Genomes Consortium"/>
            <person name="Clark A.G."/>
            <person name="Eisen M.B."/>
            <person name="Smith D.R."/>
            <person name="Bergman C.M."/>
            <person name="Oliver B."/>
            <person name="Markow T.A."/>
            <person name="Kaufman T.C."/>
            <person name="Kellis M."/>
            <person name="Gelbart W."/>
            <person name="Iyer V.N."/>
            <person name="Pollard D.A."/>
            <person name="Sackton T.B."/>
            <person name="Larracuente A.M."/>
            <person name="Singh N.D."/>
            <person name="Abad J.P."/>
            <person name="Abt D.N."/>
            <person name="Adryan B."/>
            <person name="Aguade M."/>
            <person name="Akashi H."/>
            <person name="Anderson W.W."/>
            <person name="Aquadro C.F."/>
            <person name="Ardell D.H."/>
            <person name="Arguello R."/>
            <person name="Artieri C.G."/>
            <person name="Barbash D.A."/>
            <person name="Barker D."/>
            <person name="Barsanti P."/>
            <person name="Batterham P."/>
            <person name="Batzoglou S."/>
            <person name="Begun D."/>
            <person name="Bhutkar A."/>
            <person name="Blanco E."/>
            <person name="Bosak S.A."/>
            <person name="Bradley R.K."/>
            <person name="Brand A.D."/>
            <person name="Brent M.R."/>
            <person name="Brooks A.N."/>
            <person name="Brown R.H."/>
            <person name="Butlin R.K."/>
            <person name="Caggese C."/>
            <person name="Calvi B.R."/>
            <person name="Bernardo de Carvalho A."/>
            <person name="Caspi A."/>
            <person name="Castrezana S."/>
            <person name="Celniker S.E."/>
            <person name="Chang J.L."/>
            <person name="Chapple C."/>
            <person name="Chatterji S."/>
            <person name="Chinwalla A."/>
            <person name="Civetta A."/>
            <person name="Clifton S.W."/>
            <person name="Comeron J.M."/>
            <person name="Costello J.C."/>
            <person name="Coyne J.A."/>
            <person name="Daub J."/>
            <person name="David R.G."/>
            <person name="Delcher A.L."/>
            <person name="Delehaunty K."/>
            <person name="Do C.B."/>
            <person name="Ebling H."/>
            <person name="Edwards K."/>
            <person name="Eickbush T."/>
            <person name="Evans J.D."/>
            <person name="Filipski A."/>
            <person name="Findeiss S."/>
            <person name="Freyhult E."/>
            <person name="Fulton L."/>
            <person name="Fulton R."/>
            <person name="Garcia A.C."/>
            <person name="Gardiner A."/>
            <person name="Garfield D.A."/>
            <person name="Garvin B.E."/>
            <person name="Gibson G."/>
            <person name="Gilbert D."/>
            <person name="Gnerre S."/>
            <person name="Godfrey J."/>
            <person name="Good R."/>
            <person name="Gotea V."/>
            <person name="Gravely B."/>
            <person name="Greenberg A.J."/>
            <person name="Griffiths-Jones S."/>
            <person name="Gross S."/>
            <person name="Guigo R."/>
            <person name="Gustafson E.A."/>
            <person name="Haerty W."/>
            <person name="Hahn M.W."/>
            <person name="Halligan D.L."/>
            <person name="Halpern A.L."/>
            <person name="Halter G.M."/>
            <person name="Han M.V."/>
            <person name="Heger A."/>
            <person name="Hillier L."/>
            <person name="Hinrichs A.S."/>
            <person name="Holmes I."/>
            <person name="Hoskins R.A."/>
            <person name="Hubisz M.J."/>
            <person name="Hultmark D."/>
            <person name="Huntley M.A."/>
            <person name="Jaffe D.B."/>
            <person name="Jagadeeshan S."/>
            <person name="Jeck W.R."/>
            <person name="Johnson J."/>
            <person name="Jones C.D."/>
            <person name="Jordan W.C."/>
            <person name="Karpen G.H."/>
            <person name="Kataoka E."/>
            <person name="Keightley P.D."/>
            <person name="Kheradpour P."/>
            <person name="Kirkness E.F."/>
            <person name="Koerich L.B."/>
            <person name="Kristiansen K."/>
            <person name="Kudrna D."/>
            <person name="Kulathinal R.J."/>
            <person name="Kumar S."/>
            <person name="Kwok R."/>
            <person name="Lander E."/>
            <person name="Langley C.H."/>
            <person name="Lapoint R."/>
            <person name="Lazzaro B.P."/>
            <person name="Lee S.J."/>
            <person name="Levesque L."/>
            <person name="Li R."/>
            <person name="Lin C.F."/>
            <person name="Lin M.F."/>
            <person name="Lindblad-Toh K."/>
            <person name="Llopart A."/>
            <person name="Long M."/>
            <person name="Low L."/>
            <person name="Lozovsky E."/>
            <person name="Lu J."/>
            <person name="Luo M."/>
            <person name="Machado C.A."/>
            <person name="Makalowski W."/>
            <person name="Marzo M."/>
            <person name="Matsuda M."/>
            <person name="Matzkin L."/>
            <person name="McAllister B."/>
            <person name="McBride C.S."/>
            <person name="McKernan B."/>
            <person name="McKernan K."/>
            <person name="Mendez-Lago M."/>
            <person name="Minx P."/>
            <person name="Mollenhauer M.U."/>
            <person name="Montooth K."/>
            <person name="Mount S.M."/>
            <person name="Mu X."/>
            <person name="Myers E."/>
            <person name="Negre B."/>
            <person name="Newfeld S."/>
            <person name="Nielsen R."/>
            <person name="Noor M.A."/>
            <person name="O'Grady P."/>
            <person name="Pachter L."/>
            <person name="Papaceit M."/>
            <person name="Parisi M.J."/>
            <person name="Parisi M."/>
            <person name="Parts L."/>
            <person name="Pedersen J.S."/>
            <person name="Pesole G."/>
            <person name="Phillippy A.M."/>
            <person name="Ponting C.P."/>
            <person name="Pop M."/>
            <person name="Porcelli D."/>
            <person name="Powell J.R."/>
            <person name="Prohaska S."/>
            <person name="Pruitt K."/>
            <person name="Puig M."/>
            <person name="Quesneville H."/>
            <person name="Ram K.R."/>
            <person name="Rand D."/>
            <person name="Rasmussen M.D."/>
            <person name="Reed L.K."/>
            <person name="Reenan R."/>
            <person name="Reily A."/>
            <person name="Remington K.A."/>
            <person name="Rieger T.T."/>
            <person name="Ritchie M.G."/>
            <person name="Robin C."/>
            <person name="Rogers Y.H."/>
            <person name="Rohde C."/>
            <person name="Rozas J."/>
            <person name="Rubenfield M.J."/>
            <person name="Ruiz A."/>
            <person name="Russo S."/>
            <person name="Salzberg S.L."/>
            <person name="Sanchez-Gracia A."/>
            <person name="Saranga D.J."/>
            <person name="Sato H."/>
            <person name="Schaeffer S.W."/>
            <person name="Schatz M.C."/>
            <person name="Schlenke T."/>
            <person name="Schwartz R."/>
            <person name="Segarra C."/>
            <person name="Singh R.S."/>
            <person name="Sirot L."/>
            <person name="Sirota M."/>
            <person name="Sisneros N.B."/>
            <person name="Smith C.D."/>
            <person name="Smith T.F."/>
            <person name="Spieth J."/>
            <person name="Stage D.E."/>
            <person name="Stark A."/>
            <person name="Stephan W."/>
            <person name="Strausberg R.L."/>
            <person name="Strempel S."/>
            <person name="Sturgill D."/>
            <person name="Sutton G."/>
            <person name="Sutton G.G."/>
            <person name="Tao W."/>
            <person name="Teichmann S."/>
            <person name="Tobari Y.N."/>
            <person name="Tomimura Y."/>
            <person name="Tsolas J.M."/>
            <person name="Valente V.L."/>
            <person name="Venter E."/>
            <person name="Venter J.C."/>
            <person name="Vicario S."/>
            <person name="Vieira F.G."/>
            <person name="Vilella A.J."/>
            <person name="Villasante A."/>
            <person name="Walenz B."/>
            <person name="Wang J."/>
            <person name="Wasserman M."/>
            <person name="Watts T."/>
            <person name="Wilson D."/>
            <person name="Wilson R.K."/>
            <person name="Wing R.A."/>
            <person name="Wolfner M.F."/>
            <person name="Wong A."/>
            <person name="Wong G.K."/>
            <person name="Wu C.I."/>
            <person name="Wu G."/>
            <person name="Yamamoto D."/>
            <person name="Yang H.P."/>
            <person name="Yang S.P."/>
            <person name="Yorke J.A."/>
            <person name="Yoshida K."/>
            <person name="Zdobnov E."/>
            <person name="Zhang P."/>
            <person name="Zhang Y."/>
            <person name="Zimin A.V."/>
            <person name="Baldwin J."/>
            <person name="Abdouelleil A."/>
            <person name="Abdulkadir J."/>
            <person name="Abebe A."/>
            <person name="Abera B."/>
            <person name="Abreu J."/>
            <person name="Acer S.C."/>
            <person name="Aftuck L."/>
            <person name="Alexander A."/>
            <person name="An P."/>
            <person name="Anderson E."/>
            <person name="Anderson S."/>
            <person name="Arachi H."/>
            <person name="Azer M."/>
            <person name="Bachantsang P."/>
            <person name="Barry A."/>
            <person name="Bayul T."/>
            <person name="Berlin A."/>
            <person name="Bessette D."/>
            <person name="Bloom T."/>
            <person name="Blye J."/>
            <person name="Boguslavskiy L."/>
            <person name="Bonnet C."/>
            <person name="Boukhgalter B."/>
            <person name="Bourzgui I."/>
            <person name="Brown A."/>
            <person name="Cahill P."/>
            <person name="Channer S."/>
            <person name="Cheshatsang Y."/>
            <person name="Chuda L."/>
            <person name="Citroen M."/>
            <person name="Collymore A."/>
            <person name="Cooke P."/>
            <person name="Costello M."/>
            <person name="D'Aco K."/>
            <person name="Daza R."/>
            <person name="De Haan G."/>
            <person name="DeGray S."/>
            <person name="DeMaso C."/>
            <person name="Dhargay N."/>
            <person name="Dooley K."/>
            <person name="Dooley E."/>
            <person name="Doricent M."/>
            <person name="Dorje P."/>
            <person name="Dorjee K."/>
            <person name="Dupes A."/>
            <person name="Elong R."/>
            <person name="Falk J."/>
            <person name="Farina A."/>
            <person name="Faro S."/>
            <person name="Ferguson D."/>
            <person name="Fisher S."/>
            <person name="Foley C.D."/>
            <person name="Franke A."/>
            <person name="Friedrich D."/>
            <person name="Gadbois L."/>
            <person name="Gearin G."/>
            <person name="Gearin C.R."/>
            <person name="Giannoukos G."/>
            <person name="Goode T."/>
            <person name="Graham J."/>
            <person name="Grandbois E."/>
            <person name="Grewal S."/>
            <person name="Gyaltsen K."/>
            <person name="Hafez N."/>
            <person name="Hagos B."/>
            <person name="Hall J."/>
            <person name="Henson C."/>
            <person name="Hollinger A."/>
            <person name="Honan T."/>
            <person name="Huard M.D."/>
            <person name="Hughes L."/>
            <person name="Hurhula B."/>
            <person name="Husby M.E."/>
            <person name="Kamat A."/>
            <person name="Kanga B."/>
            <person name="Kashin S."/>
            <person name="Khazanovich D."/>
            <person name="Kisner P."/>
            <person name="Lance K."/>
            <person name="Lara M."/>
            <person name="Lee W."/>
            <person name="Lennon N."/>
            <person name="Letendre F."/>
            <person name="LeVine R."/>
            <person name="Lipovsky A."/>
            <person name="Liu X."/>
            <person name="Liu J."/>
            <person name="Liu S."/>
            <person name="Lokyitsang T."/>
            <person name="Lokyitsang Y."/>
            <person name="Lubonja R."/>
            <person name="Lui A."/>
            <person name="MacDonald P."/>
            <person name="Magnisalis V."/>
            <person name="Maru K."/>
            <person name="Matthews C."/>
            <person name="McCusker W."/>
            <person name="McDonough S."/>
            <person name="Mehta T."/>
            <person name="Meldrim J."/>
            <person name="Meneus L."/>
            <person name="Mihai O."/>
            <person name="Mihalev A."/>
            <person name="Mihova T."/>
            <person name="Mittelman R."/>
            <person name="Mlenga V."/>
            <person name="Montmayeur A."/>
            <person name="Mulrain L."/>
            <person name="Navidi A."/>
            <person name="Naylor J."/>
            <person name="Negash T."/>
            <person name="Nguyen T."/>
            <person name="Nguyen N."/>
            <person name="Nicol R."/>
            <person name="Norbu C."/>
            <person name="Norbu N."/>
            <person name="Novod N."/>
            <person name="O'Neill B."/>
            <person name="Osman S."/>
            <person name="Markiewicz E."/>
            <person name="Oyono O.L."/>
            <person name="Patti C."/>
            <person name="Phunkhang P."/>
            <person name="Pierre F."/>
            <person name="Priest M."/>
            <person name="Raghuraman S."/>
            <person name="Rege F."/>
            <person name="Reyes R."/>
            <person name="Rise C."/>
            <person name="Rogov P."/>
            <person name="Ross K."/>
            <person name="Ryan E."/>
            <person name="Settipalli S."/>
            <person name="Shea T."/>
            <person name="Sherpa N."/>
            <person name="Shi L."/>
            <person name="Shih D."/>
            <person name="Sparrow T."/>
            <person name="Spaulding J."/>
            <person name="Stalker J."/>
            <person name="Stange-Thomann N."/>
            <person name="Stavropoulos S."/>
            <person name="Stone C."/>
            <person name="Strader C."/>
            <person name="Tesfaye S."/>
            <person name="Thomson T."/>
            <person name="Thoulutsang Y."/>
            <person name="Thoulutsang D."/>
            <person name="Topham K."/>
            <person name="Topping I."/>
            <person name="Tsamla T."/>
            <person name="Vassiliev H."/>
            <person name="Vo A."/>
            <person name="Wangchuk T."/>
            <person name="Wangdi T."/>
            <person name="Weiand M."/>
            <person name="Wilkinson J."/>
            <person name="Wilson A."/>
            <person name="Yadav S."/>
            <person name="Young G."/>
            <person name="Yu Q."/>
            <person name="Zembek L."/>
            <person name="Zhong D."/>
            <person name="Zimmer A."/>
            <person name="Zwirko Z."/>
            <person name="Jaffe D.B."/>
            <person name="Alvarez P."/>
            <person name="Brockman W."/>
            <person name="Butler J."/>
            <person name="Chin C."/>
            <person name="Gnerre S."/>
            <person name="Grabherr M."/>
            <person name="Kleber M."/>
            <person name="Mauceli E."/>
            <person name="MacCallum I."/>
        </authorList>
    </citation>
    <scope>NUCLEOTIDE SEQUENCE [LARGE SCALE GENOMIC DNA]</scope>
    <source>
        <strain evidence="9">Tucson 14024-0371.13</strain>
    </source>
</reference>
<evidence type="ECO:0000256" key="5">
    <source>
        <dbReference type="SAM" id="SignalP"/>
    </source>
</evidence>
<dbReference type="GO" id="GO:0016020">
    <property type="term" value="C:membrane"/>
    <property type="evidence" value="ECO:0007669"/>
    <property type="project" value="InterPro"/>
</dbReference>
<evidence type="ECO:0000313" key="8">
    <source>
        <dbReference type="EMBL" id="KPU74492.1"/>
    </source>
</evidence>
<dbReference type="SUPFAM" id="SSF57535">
    <property type="entry name" value="Complement control module/SCR domain"/>
    <property type="match status" value="2"/>
</dbReference>
<evidence type="ECO:0000256" key="2">
    <source>
        <dbReference type="ARBA" id="ARBA00022737"/>
    </source>
</evidence>
<dbReference type="STRING" id="7217.A0A0N8NZJ4"/>
<dbReference type="AlphaFoldDB" id="A0A0N8NZJ4"/>
<dbReference type="CDD" id="cd00033">
    <property type="entry name" value="CCP"/>
    <property type="match status" value="2"/>
</dbReference>